<feature type="binding site" evidence="6">
    <location>
        <position position="82"/>
    </location>
    <ligand>
        <name>[4Fe-4S] cluster</name>
        <dbReference type="ChEBI" id="CHEBI:49883"/>
        <note>4Fe-4S-S-AdoMet</note>
    </ligand>
</feature>
<dbReference type="SFLD" id="SFLDS00029">
    <property type="entry name" value="Radical_SAM"/>
    <property type="match status" value="1"/>
</dbReference>
<evidence type="ECO:0000259" key="7">
    <source>
        <dbReference type="PROSITE" id="PS51918"/>
    </source>
</evidence>
<dbReference type="NCBIfam" id="TIGR04337">
    <property type="entry name" value="AmmeMemoSam_rS"/>
    <property type="match status" value="1"/>
</dbReference>
<keyword evidence="9" id="KW-1185">Reference proteome</keyword>
<feature type="domain" description="Radical SAM core" evidence="7">
    <location>
        <begin position="67"/>
        <end position="290"/>
    </location>
</feature>
<dbReference type="AlphaFoldDB" id="A0A6P1MAI4"/>
<keyword evidence="1" id="KW-0004">4Fe-4S</keyword>
<evidence type="ECO:0000256" key="5">
    <source>
        <dbReference type="ARBA" id="ARBA00023014"/>
    </source>
</evidence>
<keyword evidence="3 6" id="KW-0479">Metal-binding</keyword>
<dbReference type="GO" id="GO:0051539">
    <property type="term" value="F:4 iron, 4 sulfur cluster binding"/>
    <property type="evidence" value="ECO:0007669"/>
    <property type="project" value="UniProtKB-KW"/>
</dbReference>
<dbReference type="Pfam" id="PF04055">
    <property type="entry name" value="Radical_SAM"/>
    <property type="match status" value="1"/>
</dbReference>
<feature type="binding site" evidence="6">
    <location>
        <position position="89"/>
    </location>
    <ligand>
        <name>[4Fe-4S] cluster</name>
        <dbReference type="ChEBI" id="CHEBI:49883"/>
        <note>4Fe-4S-S-AdoMet</note>
    </ligand>
</feature>
<dbReference type="SUPFAM" id="SSF102114">
    <property type="entry name" value="Radical SAM enzymes"/>
    <property type="match status" value="1"/>
</dbReference>
<keyword evidence="2 6" id="KW-0949">S-adenosyl-L-methionine</keyword>
<organism evidence="8 9">
    <name type="scientific">Tichowtungia aerotolerans</name>
    <dbReference type="NCBI Taxonomy" id="2697043"/>
    <lineage>
        <taxon>Bacteria</taxon>
        <taxon>Pseudomonadati</taxon>
        <taxon>Kiritimatiellota</taxon>
        <taxon>Tichowtungiia</taxon>
        <taxon>Tichowtungiales</taxon>
        <taxon>Tichowtungiaceae</taxon>
        <taxon>Tichowtungia</taxon>
    </lineage>
</organism>
<evidence type="ECO:0000313" key="9">
    <source>
        <dbReference type="Proteomes" id="UP000464954"/>
    </source>
</evidence>
<evidence type="ECO:0000256" key="3">
    <source>
        <dbReference type="ARBA" id="ARBA00022723"/>
    </source>
</evidence>
<dbReference type="PANTHER" id="PTHR30352">
    <property type="entry name" value="PYRUVATE FORMATE-LYASE-ACTIVATING ENZYME"/>
    <property type="match status" value="1"/>
</dbReference>
<dbReference type="InterPro" id="IPR007197">
    <property type="entry name" value="rSAM"/>
</dbReference>
<feature type="binding site" evidence="6">
    <location>
        <position position="86"/>
    </location>
    <ligand>
        <name>[4Fe-4S] cluster</name>
        <dbReference type="ChEBI" id="CHEBI:49883"/>
        <note>4Fe-4S-S-AdoMet</note>
    </ligand>
</feature>
<dbReference type="PROSITE" id="PS51918">
    <property type="entry name" value="RADICAL_SAM"/>
    <property type="match status" value="1"/>
</dbReference>
<dbReference type="InterPro" id="IPR027596">
    <property type="entry name" value="AmmeMemoSam_rS"/>
</dbReference>
<keyword evidence="5 6" id="KW-0411">Iron-sulfur</keyword>
<dbReference type="Proteomes" id="UP000464954">
    <property type="component" value="Chromosome"/>
</dbReference>
<dbReference type="RefSeq" id="WP_160628746.1">
    <property type="nucleotide sequence ID" value="NZ_CP047593.1"/>
</dbReference>
<dbReference type="GO" id="GO:0046872">
    <property type="term" value="F:metal ion binding"/>
    <property type="evidence" value="ECO:0007669"/>
    <property type="project" value="UniProtKB-KW"/>
</dbReference>
<keyword evidence="4 6" id="KW-0408">Iron</keyword>
<proteinExistence type="predicted"/>
<dbReference type="PIRSF" id="PIRSF004869">
    <property type="entry name" value="PflX_prd"/>
    <property type="match status" value="1"/>
</dbReference>
<evidence type="ECO:0000256" key="4">
    <source>
        <dbReference type="ARBA" id="ARBA00023004"/>
    </source>
</evidence>
<sequence length="291" mass="32157">MKEAEYWKMSDGGPIECTLCPRHCRIADGKRGQCFGRRRIGNKLIAETYGLVCGLAVDPIEKKPLNHFLPGSSVLSFGTVGCNLICGFCQNFHLSQPKKLDGTPVTPEEIAETALRYECESVAFTYNEPTVFLEFAVDTAIVCHEHGLKTVAVTNGWIEPEPRKELYRHIDAANVDLKAFTDSFYKNLCGATLQPVLDTLVYLKKETSVHLEVTTLIIPGKNDSPEEIDAMTKWAVSNLGPDVPWHFSAYHPTATWRDAPVTPAETLFTAKSIAEANGLQHIHIGNLGITI</sequence>
<dbReference type="InterPro" id="IPR016431">
    <property type="entry name" value="Pyrv-formate_lyase-activ_prd"/>
</dbReference>
<dbReference type="EMBL" id="CP047593">
    <property type="protein sequence ID" value="QHI69564.1"/>
    <property type="molecule type" value="Genomic_DNA"/>
</dbReference>
<name>A0A6P1MAI4_9BACT</name>
<reference evidence="8 9" key="1">
    <citation type="submission" date="2020-01" db="EMBL/GenBank/DDBJ databases">
        <title>Ponticoccus aerotolerans gen. nov., sp. nov., an anaerobic bacterium and proposal of Ponticoccusceae fam. nov., Ponticoccusles ord. nov. and Ponticoccuse classis nov. in the phylum Kiritimatiellaeota.</title>
        <authorList>
            <person name="Zhou L.Y."/>
            <person name="Du Z.J."/>
        </authorList>
    </citation>
    <scope>NUCLEOTIDE SEQUENCE [LARGE SCALE GENOMIC DNA]</scope>
    <source>
        <strain evidence="8 9">S-5007</strain>
    </source>
</reference>
<dbReference type="Gene3D" id="3.20.20.70">
    <property type="entry name" value="Aldolase class I"/>
    <property type="match status" value="1"/>
</dbReference>
<accession>A0A6P1MAI4</accession>
<dbReference type="KEGG" id="taer:GT409_08870"/>
<dbReference type="CDD" id="cd01335">
    <property type="entry name" value="Radical_SAM"/>
    <property type="match status" value="1"/>
</dbReference>
<dbReference type="InterPro" id="IPR034457">
    <property type="entry name" value="Organic_radical-activating"/>
</dbReference>
<evidence type="ECO:0000256" key="6">
    <source>
        <dbReference type="PIRSR" id="PIRSR004869-50"/>
    </source>
</evidence>
<evidence type="ECO:0000313" key="8">
    <source>
        <dbReference type="EMBL" id="QHI69564.1"/>
    </source>
</evidence>
<dbReference type="GO" id="GO:0003824">
    <property type="term" value="F:catalytic activity"/>
    <property type="evidence" value="ECO:0007669"/>
    <property type="project" value="InterPro"/>
</dbReference>
<dbReference type="InterPro" id="IPR013785">
    <property type="entry name" value="Aldolase_TIM"/>
</dbReference>
<evidence type="ECO:0000256" key="2">
    <source>
        <dbReference type="ARBA" id="ARBA00022691"/>
    </source>
</evidence>
<dbReference type="InterPro" id="IPR058240">
    <property type="entry name" value="rSAM_sf"/>
</dbReference>
<evidence type="ECO:0000256" key="1">
    <source>
        <dbReference type="ARBA" id="ARBA00022485"/>
    </source>
</evidence>
<dbReference type="SFLD" id="SFLDG01101">
    <property type="entry name" value="Uncharacterised_Radical_SAM_Su"/>
    <property type="match status" value="1"/>
</dbReference>
<comment type="cofactor">
    <cofactor evidence="6">
        <name>[4Fe-4S] cluster</name>
        <dbReference type="ChEBI" id="CHEBI:49883"/>
    </cofactor>
    <text evidence="6">Binds 1 [4Fe-4S] cluster. The cluster is coordinated with 3 cysteines and an exchangeable S-adenosyl-L-methionine.</text>
</comment>
<dbReference type="PANTHER" id="PTHR30352:SF5">
    <property type="entry name" value="PYRUVATE FORMATE-LYASE 1-ACTIVATING ENZYME"/>
    <property type="match status" value="1"/>
</dbReference>
<gene>
    <name evidence="8" type="primary">amrS</name>
    <name evidence="8" type="ORF">GT409_08870</name>
</gene>
<protein>
    <submittedName>
        <fullName evidence="8">AmmeMemoRadiSam system radical SAM enzyme</fullName>
    </submittedName>
</protein>